<dbReference type="InterPro" id="IPR029105">
    <property type="entry name" value="CAF1-p150_C2"/>
</dbReference>
<dbReference type="GO" id="GO:0005634">
    <property type="term" value="C:nucleus"/>
    <property type="evidence" value="ECO:0007669"/>
    <property type="project" value="UniProtKB-SubCell"/>
</dbReference>
<accession>A0A9J6BQD1</accession>
<dbReference type="OrthoDB" id="79480at2759"/>
<comment type="subcellular location">
    <subcellularLocation>
        <location evidence="1">Nucleus</location>
    </subcellularLocation>
</comment>
<proteinExistence type="predicted"/>
<dbReference type="PANTHER" id="PTHR15272:SF0">
    <property type="entry name" value="CHROMATIN ASSEMBLY FACTOR 1 SUBUNIT A"/>
    <property type="match status" value="1"/>
</dbReference>
<evidence type="ECO:0000256" key="2">
    <source>
        <dbReference type="ARBA" id="ARBA00022705"/>
    </source>
</evidence>
<dbReference type="GO" id="GO:0033186">
    <property type="term" value="C:CAF-1 complex"/>
    <property type="evidence" value="ECO:0007669"/>
    <property type="project" value="TreeGrafter"/>
</dbReference>
<feature type="compositionally biased region" description="Polar residues" evidence="7">
    <location>
        <begin position="25"/>
        <end position="34"/>
    </location>
</feature>
<keyword evidence="5" id="KW-0234">DNA repair</keyword>
<evidence type="ECO:0000256" key="1">
    <source>
        <dbReference type="ARBA" id="ARBA00004123"/>
    </source>
</evidence>
<dbReference type="Pfam" id="PF11600">
    <property type="entry name" value="CAF1A_acidic"/>
    <property type="match status" value="1"/>
</dbReference>
<dbReference type="GO" id="GO:0006260">
    <property type="term" value="P:DNA replication"/>
    <property type="evidence" value="ECO:0007669"/>
    <property type="project" value="UniProtKB-KW"/>
</dbReference>
<dbReference type="PANTHER" id="PTHR15272">
    <property type="entry name" value="CHROMATIN ASSEMBLY FACTOR 1 SUBUNIT A CAF-1 SUBUNIT A"/>
    <property type="match status" value="1"/>
</dbReference>
<sequence>MSAQKDLKQARLPFQTLKSPKEKTNASSSPTMITSPIKPAIRRKRKPSTDGDEYQESKRRQKEEEKKKRQLEARDEEKKKKEMEKLKEEERKRKEADAFTKYFQKKKVETCAIVEDEVSKESTESVESAGHFMPFQIRGKMRLAPCVRFHISKSQLDKLDEYMLNNNENESYLKDLKNGKIPKKSGKTWPQEDKDDDVMFVDEFEGVGEDIITNENNLKCKYRAKLLLFHENRRPAYFGTWFKKSTNVTGRRPFAYDKKYFDYEVDSDDEWEEEEEGESLHGSDSDKEKETYDDDYEIDDDFFVPHGHLSEEEIQEMNDDMDGNIPVIQKAKLKILQQEFAAEMKKPMEKIKPRLIGCIWMNGDEDEKGFSKGDNPNKKHHCSDIIWRILKSREIMSSGEDIKIEDFEPEIAEPEEESEEKVIKTTAIKKVPPKIDSNSIKEFIRLIHGNTNNKKFIIREFQAYRLKKYHEKADFQEFSVKSVDEKMNELAEYKTCPVEGPLFGKKCWLVKKDVLKEYLGEEILTLPNQWTYILEKITKQNNNSNSTEMCRKASS</sequence>
<gene>
    <name evidence="11" type="ORF">PVAND_002132</name>
</gene>
<evidence type="ECO:0000256" key="3">
    <source>
        <dbReference type="ARBA" id="ARBA00022763"/>
    </source>
</evidence>
<keyword evidence="12" id="KW-1185">Reference proteome</keyword>
<keyword evidence="2" id="KW-0235">DNA replication</keyword>
<evidence type="ECO:0000259" key="10">
    <source>
        <dbReference type="Pfam" id="PF15539"/>
    </source>
</evidence>
<feature type="compositionally biased region" description="Acidic residues" evidence="7">
    <location>
        <begin position="267"/>
        <end position="277"/>
    </location>
</feature>
<evidence type="ECO:0000313" key="12">
    <source>
        <dbReference type="Proteomes" id="UP001107558"/>
    </source>
</evidence>
<feature type="region of interest" description="Disordered" evidence="7">
    <location>
        <begin position="1"/>
        <end position="94"/>
    </location>
</feature>
<feature type="domain" description="Chromatin assembly factor 1 p150 subunit acidic region" evidence="8">
    <location>
        <begin position="45"/>
        <end position="142"/>
    </location>
</feature>
<dbReference type="Pfam" id="PF15539">
    <property type="entry name" value="CAF1-p150_C2"/>
    <property type="match status" value="1"/>
</dbReference>
<organism evidence="11 12">
    <name type="scientific">Polypedilum vanderplanki</name>
    <name type="common">Sleeping chironomid midge</name>
    <dbReference type="NCBI Taxonomy" id="319348"/>
    <lineage>
        <taxon>Eukaryota</taxon>
        <taxon>Metazoa</taxon>
        <taxon>Ecdysozoa</taxon>
        <taxon>Arthropoda</taxon>
        <taxon>Hexapoda</taxon>
        <taxon>Insecta</taxon>
        <taxon>Pterygota</taxon>
        <taxon>Neoptera</taxon>
        <taxon>Endopterygota</taxon>
        <taxon>Diptera</taxon>
        <taxon>Nematocera</taxon>
        <taxon>Chironomoidea</taxon>
        <taxon>Chironomidae</taxon>
        <taxon>Chironominae</taxon>
        <taxon>Polypedilum</taxon>
        <taxon>Polypedilum</taxon>
    </lineage>
</organism>
<keyword evidence="4" id="KW-0143">Chaperone</keyword>
<evidence type="ECO:0008006" key="13">
    <source>
        <dbReference type="Google" id="ProtNLM"/>
    </source>
</evidence>
<feature type="domain" description="Chromatin assembly factor 1 subunit p150 C-terminal" evidence="10">
    <location>
        <begin position="398"/>
        <end position="545"/>
    </location>
</feature>
<dbReference type="Proteomes" id="UP001107558">
    <property type="component" value="Chromosome 3"/>
</dbReference>
<evidence type="ECO:0000256" key="5">
    <source>
        <dbReference type="ARBA" id="ARBA00023204"/>
    </source>
</evidence>
<evidence type="ECO:0000256" key="6">
    <source>
        <dbReference type="ARBA" id="ARBA00023242"/>
    </source>
</evidence>
<dbReference type="EMBL" id="JADBJN010000003">
    <property type="protein sequence ID" value="KAG5671967.1"/>
    <property type="molecule type" value="Genomic_DNA"/>
</dbReference>
<dbReference type="Pfam" id="PF12253">
    <property type="entry name" value="CAF1A_dimeriz"/>
    <property type="match status" value="1"/>
</dbReference>
<protein>
    <recommendedName>
        <fullName evidence="13">Chromatin assembly factor 1 subunit A</fullName>
    </recommendedName>
</protein>
<dbReference type="InterPro" id="IPR021644">
    <property type="entry name" value="CAF-1_p150_acidic"/>
</dbReference>
<keyword evidence="6" id="KW-0539">Nucleus</keyword>
<feature type="domain" description="Chromatin assembly factor 1 subunit A dimerization" evidence="9">
    <location>
        <begin position="225"/>
        <end position="295"/>
    </location>
</feature>
<keyword evidence="3" id="KW-0227">DNA damage</keyword>
<evidence type="ECO:0000256" key="7">
    <source>
        <dbReference type="SAM" id="MobiDB-lite"/>
    </source>
</evidence>
<feature type="region of interest" description="Disordered" evidence="7">
    <location>
        <begin position="267"/>
        <end position="291"/>
    </location>
</feature>
<dbReference type="GO" id="GO:0006281">
    <property type="term" value="P:DNA repair"/>
    <property type="evidence" value="ECO:0007669"/>
    <property type="project" value="UniProtKB-KW"/>
</dbReference>
<feature type="compositionally biased region" description="Basic and acidic residues" evidence="7">
    <location>
        <begin position="278"/>
        <end position="290"/>
    </location>
</feature>
<feature type="compositionally biased region" description="Basic and acidic residues" evidence="7">
    <location>
        <begin position="55"/>
        <end position="94"/>
    </location>
</feature>
<evidence type="ECO:0000256" key="4">
    <source>
        <dbReference type="ARBA" id="ARBA00023186"/>
    </source>
</evidence>
<evidence type="ECO:0000259" key="8">
    <source>
        <dbReference type="Pfam" id="PF11600"/>
    </source>
</evidence>
<evidence type="ECO:0000313" key="11">
    <source>
        <dbReference type="EMBL" id="KAG5671967.1"/>
    </source>
</evidence>
<dbReference type="InterPro" id="IPR022043">
    <property type="entry name" value="CAF1A_DD"/>
</dbReference>
<name>A0A9J6BQD1_POLVA</name>
<evidence type="ECO:0000259" key="9">
    <source>
        <dbReference type="Pfam" id="PF12253"/>
    </source>
</evidence>
<comment type="caution">
    <text evidence="11">The sequence shown here is derived from an EMBL/GenBank/DDBJ whole genome shotgun (WGS) entry which is preliminary data.</text>
</comment>
<reference evidence="11" key="1">
    <citation type="submission" date="2021-03" db="EMBL/GenBank/DDBJ databases">
        <title>Chromosome level genome of the anhydrobiotic midge Polypedilum vanderplanki.</title>
        <authorList>
            <person name="Yoshida Y."/>
            <person name="Kikawada T."/>
            <person name="Gusev O."/>
        </authorList>
    </citation>
    <scope>NUCLEOTIDE SEQUENCE</scope>
    <source>
        <strain evidence="11">NIAS01</strain>
        <tissue evidence="11">Whole body or cell culture</tissue>
    </source>
</reference>
<dbReference type="GO" id="GO:0006334">
    <property type="term" value="P:nucleosome assembly"/>
    <property type="evidence" value="ECO:0007669"/>
    <property type="project" value="TreeGrafter"/>
</dbReference>
<dbReference type="AlphaFoldDB" id="A0A9J6BQD1"/>